<dbReference type="Gene3D" id="3.30.450.60">
    <property type="match status" value="1"/>
</dbReference>
<sequence>MLDLFTIFSKGGIVLWCFQSTSQIFTPSVNALITNVILQERTGSSVYDHNGLNLHYKLDNEFDLVFVVAYQKILQLSYVDKFLNDIHLEFRDKYKNDLTNGNYFGNFHFQGSFNSVLQSAEEWGKTQLKIPKQMRTFDESLKSKKTVASMIEKKSNDKPIKDIKKKEVVFAQEPPKIEPPSPKANNMSMDEDTVAANRAKFVQKMKKKGETKKSPKPQSEKAGKKPRVWELSGSPKDLKSLERTVDKPDESQNNFIPNIELVGKMQGSIKDLEVEESSDEEYEEEDEQETKQNQNHTKVAKGGMFSLFKGLVGSKNLTQSDMEPILEKLKDLLIGKNVAADISIK</sequence>
<feature type="domain" description="Signal recognition particle receptor alpha subunit N-terminal" evidence="5">
    <location>
        <begin position="28"/>
        <end position="275"/>
    </location>
</feature>
<proteinExistence type="predicted"/>
<gene>
    <name evidence="6" type="ORF">AMK59_618</name>
</gene>
<feature type="domain" description="Signal recognition particle SRP54 helical bundle" evidence="4">
    <location>
        <begin position="303"/>
        <end position="342"/>
    </location>
</feature>
<comment type="subcellular location">
    <subcellularLocation>
        <location evidence="1">Endoplasmic reticulum</location>
    </subcellularLocation>
</comment>
<dbReference type="AlphaFoldDB" id="A0A0T6BFQ2"/>
<evidence type="ECO:0000256" key="3">
    <source>
        <dbReference type="SAM" id="MobiDB-lite"/>
    </source>
</evidence>
<dbReference type="SUPFAM" id="SSF64356">
    <property type="entry name" value="SNARE-like"/>
    <property type="match status" value="1"/>
</dbReference>
<dbReference type="EMBL" id="LJIG01000929">
    <property type="protein sequence ID" value="KRT86011.1"/>
    <property type="molecule type" value="Genomic_DNA"/>
</dbReference>
<evidence type="ECO:0000259" key="4">
    <source>
        <dbReference type="Pfam" id="PF02881"/>
    </source>
</evidence>
<feature type="non-terminal residue" evidence="6">
    <location>
        <position position="345"/>
    </location>
</feature>
<dbReference type="Pfam" id="PF02881">
    <property type="entry name" value="SRP54_N"/>
    <property type="match status" value="1"/>
</dbReference>
<keyword evidence="7" id="KW-1185">Reference proteome</keyword>
<dbReference type="Gene3D" id="1.20.120.140">
    <property type="entry name" value="Signal recognition particle SRP54, nucleotide-binding domain"/>
    <property type="match status" value="1"/>
</dbReference>
<evidence type="ECO:0000256" key="1">
    <source>
        <dbReference type="ARBA" id="ARBA00004240"/>
    </source>
</evidence>
<feature type="compositionally biased region" description="Basic and acidic residues" evidence="3">
    <location>
        <begin position="236"/>
        <end position="250"/>
    </location>
</feature>
<evidence type="ECO:0000313" key="6">
    <source>
        <dbReference type="EMBL" id="KRT86011.1"/>
    </source>
</evidence>
<dbReference type="CDD" id="cd14826">
    <property type="entry name" value="SR_alpha_SRX"/>
    <property type="match status" value="1"/>
</dbReference>
<accession>A0A0T6BFQ2</accession>
<dbReference type="InterPro" id="IPR042101">
    <property type="entry name" value="SRP54_N_sf"/>
</dbReference>
<dbReference type="FunFam" id="3.30.450.60:FF:000015">
    <property type="entry name" value="Signal recognition particle receptor subunit alpha"/>
    <property type="match status" value="1"/>
</dbReference>
<dbReference type="GO" id="GO:0003924">
    <property type="term" value="F:GTPase activity"/>
    <property type="evidence" value="ECO:0007669"/>
    <property type="project" value="InterPro"/>
</dbReference>
<dbReference type="GO" id="GO:0005785">
    <property type="term" value="C:signal recognition particle receptor complex"/>
    <property type="evidence" value="ECO:0007669"/>
    <property type="project" value="InterPro"/>
</dbReference>
<dbReference type="GO" id="GO:0005047">
    <property type="term" value="F:signal recognition particle binding"/>
    <property type="evidence" value="ECO:0007669"/>
    <property type="project" value="InterPro"/>
</dbReference>
<protein>
    <submittedName>
        <fullName evidence="6">Uncharacterized protein</fullName>
    </submittedName>
</protein>
<feature type="compositionally biased region" description="Acidic residues" evidence="3">
    <location>
        <begin position="273"/>
        <end position="288"/>
    </location>
</feature>
<dbReference type="GO" id="GO:0006886">
    <property type="term" value="P:intracellular protein transport"/>
    <property type="evidence" value="ECO:0007669"/>
    <property type="project" value="InterPro"/>
</dbReference>
<evidence type="ECO:0000313" key="7">
    <source>
        <dbReference type="Proteomes" id="UP000051574"/>
    </source>
</evidence>
<dbReference type="GO" id="GO:0005525">
    <property type="term" value="F:GTP binding"/>
    <property type="evidence" value="ECO:0007669"/>
    <property type="project" value="InterPro"/>
</dbReference>
<organism evidence="6 7">
    <name type="scientific">Oryctes borbonicus</name>
    <dbReference type="NCBI Taxonomy" id="1629725"/>
    <lineage>
        <taxon>Eukaryota</taxon>
        <taxon>Metazoa</taxon>
        <taxon>Ecdysozoa</taxon>
        <taxon>Arthropoda</taxon>
        <taxon>Hexapoda</taxon>
        <taxon>Insecta</taxon>
        <taxon>Pterygota</taxon>
        <taxon>Neoptera</taxon>
        <taxon>Endopterygota</taxon>
        <taxon>Coleoptera</taxon>
        <taxon>Polyphaga</taxon>
        <taxon>Scarabaeiformia</taxon>
        <taxon>Scarabaeidae</taxon>
        <taxon>Dynastinae</taxon>
        <taxon>Oryctes</taxon>
    </lineage>
</organism>
<reference evidence="6 7" key="1">
    <citation type="submission" date="2015-09" db="EMBL/GenBank/DDBJ databases">
        <title>Draft genome of the scarab beetle Oryctes borbonicus.</title>
        <authorList>
            <person name="Meyer J.M."/>
            <person name="Markov G.V."/>
            <person name="Baskaran P."/>
            <person name="Herrmann M."/>
            <person name="Sommer R.J."/>
            <person name="Roedelsperger C."/>
        </authorList>
    </citation>
    <scope>NUCLEOTIDE SEQUENCE [LARGE SCALE GENOMIC DNA]</scope>
    <source>
        <strain evidence="6">OB123</strain>
        <tissue evidence="6">Whole animal</tissue>
    </source>
</reference>
<dbReference type="OrthoDB" id="1727884at2759"/>
<feature type="region of interest" description="Disordered" evidence="3">
    <location>
        <begin position="204"/>
        <end position="299"/>
    </location>
</feature>
<dbReference type="Proteomes" id="UP000051574">
    <property type="component" value="Unassembled WGS sequence"/>
</dbReference>
<dbReference type="InterPro" id="IPR011012">
    <property type="entry name" value="Longin-like_dom_sf"/>
</dbReference>
<keyword evidence="2" id="KW-0256">Endoplasmic reticulum</keyword>
<evidence type="ECO:0000256" key="2">
    <source>
        <dbReference type="ARBA" id="ARBA00022824"/>
    </source>
</evidence>
<dbReference type="Pfam" id="PF04086">
    <property type="entry name" value="SRP-alpha_N"/>
    <property type="match status" value="1"/>
</dbReference>
<name>A0A0T6BFQ2_9SCAR</name>
<evidence type="ECO:0000259" key="5">
    <source>
        <dbReference type="Pfam" id="PF04086"/>
    </source>
</evidence>
<dbReference type="InterPro" id="IPR007222">
    <property type="entry name" value="Sig_recog_particle_rcpt_asu_N"/>
</dbReference>
<dbReference type="InterPro" id="IPR013822">
    <property type="entry name" value="Signal_recog_particl_SRP54_hlx"/>
</dbReference>
<comment type="caution">
    <text evidence="6">The sequence shown here is derived from an EMBL/GenBank/DDBJ whole genome shotgun (WGS) entry which is preliminary data.</text>
</comment>